<gene>
    <name evidence="1" type="ORF">EDD65_10423</name>
</gene>
<accession>A0A4V2UUF4</accession>
<reference evidence="1 2" key="1">
    <citation type="submission" date="2019-03" db="EMBL/GenBank/DDBJ databases">
        <title>Genomic Encyclopedia of Type Strains, Phase IV (KMG-IV): sequencing the most valuable type-strain genomes for metagenomic binning, comparative biology and taxonomic classification.</title>
        <authorList>
            <person name="Goeker M."/>
        </authorList>
    </citation>
    <scope>NUCLEOTIDE SEQUENCE [LARGE SCALE GENOMIC DNA]</scope>
    <source>
        <strain evidence="1 2">DSM 26752</strain>
    </source>
</reference>
<name>A0A4V2UUF4_9FIRM</name>
<dbReference type="EMBL" id="SMAE01000004">
    <property type="protein sequence ID" value="TCS90483.1"/>
    <property type="molecule type" value="Genomic_DNA"/>
</dbReference>
<dbReference type="AlphaFoldDB" id="A0A4V2UUF4"/>
<dbReference type="RefSeq" id="WP_158279984.1">
    <property type="nucleotide sequence ID" value="NZ_CP068564.1"/>
</dbReference>
<evidence type="ECO:0000313" key="1">
    <source>
        <dbReference type="EMBL" id="TCS90483.1"/>
    </source>
</evidence>
<dbReference type="Proteomes" id="UP000294567">
    <property type="component" value="Unassembled WGS sequence"/>
</dbReference>
<protein>
    <submittedName>
        <fullName evidence="1">Uncharacterized protein UPF0180</fullName>
    </submittedName>
</protein>
<evidence type="ECO:0000313" key="2">
    <source>
        <dbReference type="Proteomes" id="UP000294567"/>
    </source>
</evidence>
<comment type="caution">
    <text evidence="1">The sequence shown here is derived from an EMBL/GenBank/DDBJ whole genome shotgun (WGS) entry which is preliminary data.</text>
</comment>
<sequence length="87" mass="10023">MKNKIVVENTLTPYIEYLKSCGYDVHTLYRNDNINNIMSDEYKAIIVSGLDVLGTRDANYKNPPIPIIEAKGFTPEEIHNMLENRYS</sequence>
<dbReference type="OrthoDB" id="1708042at2"/>
<proteinExistence type="predicted"/>
<organism evidence="1 2">
    <name type="scientific">Keratinibaculum paraultunense</name>
    <dbReference type="NCBI Taxonomy" id="1278232"/>
    <lineage>
        <taxon>Bacteria</taxon>
        <taxon>Bacillati</taxon>
        <taxon>Bacillota</taxon>
        <taxon>Tissierellia</taxon>
        <taxon>Tissierellales</taxon>
        <taxon>Tepidimicrobiaceae</taxon>
        <taxon>Keratinibaculum</taxon>
    </lineage>
</organism>
<dbReference type="Pfam" id="PF03698">
    <property type="entry name" value="UPF0180"/>
    <property type="match status" value="1"/>
</dbReference>
<keyword evidence="2" id="KW-1185">Reference proteome</keyword>
<dbReference type="InterPro" id="IPR005370">
    <property type="entry name" value="UPF0180"/>
</dbReference>